<comment type="subcellular location">
    <subcellularLocation>
        <location evidence="1">Cell membrane</location>
        <topology evidence="1">Multi-pass membrane protein</topology>
    </subcellularLocation>
</comment>
<accession>A0A940YDS2</accession>
<dbReference type="GO" id="GO:0015095">
    <property type="term" value="F:magnesium ion transmembrane transporter activity"/>
    <property type="evidence" value="ECO:0007669"/>
    <property type="project" value="TreeGrafter"/>
</dbReference>
<evidence type="ECO:0000256" key="4">
    <source>
        <dbReference type="ARBA" id="ARBA00022475"/>
    </source>
</evidence>
<organism evidence="9 10">
    <name type="scientific">Ideonella alba</name>
    <dbReference type="NCBI Taxonomy" id="2824118"/>
    <lineage>
        <taxon>Bacteria</taxon>
        <taxon>Pseudomonadati</taxon>
        <taxon>Pseudomonadota</taxon>
        <taxon>Betaproteobacteria</taxon>
        <taxon>Burkholderiales</taxon>
        <taxon>Sphaerotilaceae</taxon>
        <taxon>Ideonella</taxon>
    </lineage>
</organism>
<dbReference type="GO" id="GO:0005886">
    <property type="term" value="C:plasma membrane"/>
    <property type="evidence" value="ECO:0007669"/>
    <property type="project" value="UniProtKB-SubCell"/>
</dbReference>
<evidence type="ECO:0000256" key="3">
    <source>
        <dbReference type="ARBA" id="ARBA00022448"/>
    </source>
</evidence>
<evidence type="ECO:0000256" key="5">
    <source>
        <dbReference type="ARBA" id="ARBA00022692"/>
    </source>
</evidence>
<keyword evidence="10" id="KW-1185">Reference proteome</keyword>
<dbReference type="CDD" id="cd12822">
    <property type="entry name" value="TmCorA-like"/>
    <property type="match status" value="1"/>
</dbReference>
<protein>
    <submittedName>
        <fullName evidence="9">Magnesium transporter CorA family protein</fullName>
    </submittedName>
</protein>
<dbReference type="EMBL" id="JAGQDD010000019">
    <property type="protein sequence ID" value="MBQ0932755.1"/>
    <property type="molecule type" value="Genomic_DNA"/>
</dbReference>
<keyword evidence="6 8" id="KW-1133">Transmembrane helix</keyword>
<feature type="transmembrane region" description="Helical" evidence="8">
    <location>
        <begin position="304"/>
        <end position="325"/>
    </location>
</feature>
<evidence type="ECO:0000256" key="8">
    <source>
        <dbReference type="SAM" id="Phobius"/>
    </source>
</evidence>
<evidence type="ECO:0000256" key="2">
    <source>
        <dbReference type="ARBA" id="ARBA00009765"/>
    </source>
</evidence>
<dbReference type="Proteomes" id="UP000676246">
    <property type="component" value="Unassembled WGS sequence"/>
</dbReference>
<dbReference type="Gene3D" id="1.20.58.340">
    <property type="entry name" value="Magnesium transport protein CorA, transmembrane region"/>
    <property type="match status" value="2"/>
</dbReference>
<dbReference type="InterPro" id="IPR002523">
    <property type="entry name" value="MgTranspt_CorA/ZnTranspt_ZntB"/>
</dbReference>
<comment type="caution">
    <text evidence="9">The sequence shown here is derived from an EMBL/GenBank/DDBJ whole genome shotgun (WGS) entry which is preliminary data.</text>
</comment>
<dbReference type="PANTHER" id="PTHR46494">
    <property type="entry name" value="CORA FAMILY METAL ION TRANSPORTER (EUROFUNG)"/>
    <property type="match status" value="1"/>
</dbReference>
<dbReference type="SUPFAM" id="SSF144083">
    <property type="entry name" value="Magnesium transport protein CorA, transmembrane region"/>
    <property type="match status" value="1"/>
</dbReference>
<comment type="similarity">
    <text evidence="2">Belongs to the CorA metal ion transporter (MIT) (TC 1.A.35) family.</text>
</comment>
<dbReference type="GO" id="GO:0015087">
    <property type="term" value="F:cobalt ion transmembrane transporter activity"/>
    <property type="evidence" value="ECO:0007669"/>
    <property type="project" value="TreeGrafter"/>
</dbReference>
<dbReference type="GO" id="GO:0050897">
    <property type="term" value="F:cobalt ion binding"/>
    <property type="evidence" value="ECO:0007669"/>
    <property type="project" value="TreeGrafter"/>
</dbReference>
<evidence type="ECO:0000313" key="9">
    <source>
        <dbReference type="EMBL" id="MBQ0932755.1"/>
    </source>
</evidence>
<gene>
    <name evidence="9" type="ORF">KAK03_19975</name>
</gene>
<keyword evidence="4" id="KW-1003">Cell membrane</keyword>
<evidence type="ECO:0000313" key="10">
    <source>
        <dbReference type="Proteomes" id="UP000676246"/>
    </source>
</evidence>
<dbReference type="Pfam" id="PF01544">
    <property type="entry name" value="CorA"/>
    <property type="match status" value="1"/>
</dbReference>
<evidence type="ECO:0000256" key="1">
    <source>
        <dbReference type="ARBA" id="ARBA00004651"/>
    </source>
</evidence>
<keyword evidence="7 8" id="KW-0472">Membrane</keyword>
<evidence type="ECO:0000256" key="7">
    <source>
        <dbReference type="ARBA" id="ARBA00023136"/>
    </source>
</evidence>
<dbReference type="AlphaFoldDB" id="A0A940YDS2"/>
<dbReference type="InterPro" id="IPR045863">
    <property type="entry name" value="CorA_TM1_TM2"/>
</dbReference>
<keyword evidence="5 8" id="KW-0812">Transmembrane</keyword>
<dbReference type="InterPro" id="IPR045861">
    <property type="entry name" value="CorA_cytoplasmic_dom"/>
</dbReference>
<keyword evidence="3" id="KW-0813">Transport</keyword>
<reference evidence="9 10" key="1">
    <citation type="submission" date="2021-04" db="EMBL/GenBank/DDBJ databases">
        <title>The genome sequence of Ideonella sp. 3Y2.</title>
        <authorList>
            <person name="Liu Y."/>
        </authorList>
    </citation>
    <scope>NUCLEOTIDE SEQUENCE [LARGE SCALE GENOMIC DNA]</scope>
    <source>
        <strain evidence="9 10">3Y2</strain>
    </source>
</reference>
<dbReference type="GO" id="GO:0000287">
    <property type="term" value="F:magnesium ion binding"/>
    <property type="evidence" value="ECO:0007669"/>
    <property type="project" value="TreeGrafter"/>
</dbReference>
<dbReference type="SUPFAM" id="SSF143865">
    <property type="entry name" value="CorA soluble domain-like"/>
    <property type="match status" value="1"/>
</dbReference>
<feature type="transmembrane region" description="Helical" evidence="8">
    <location>
        <begin position="337"/>
        <end position="356"/>
    </location>
</feature>
<proteinExistence type="inferred from homology"/>
<dbReference type="RefSeq" id="WP_210856464.1">
    <property type="nucleotide sequence ID" value="NZ_JAGQDD010000019.1"/>
</dbReference>
<dbReference type="PANTHER" id="PTHR46494:SF1">
    <property type="entry name" value="CORA FAMILY METAL ION TRANSPORTER (EUROFUNG)"/>
    <property type="match status" value="1"/>
</dbReference>
<name>A0A940YDS2_9BURK</name>
<evidence type="ECO:0000256" key="6">
    <source>
        <dbReference type="ARBA" id="ARBA00022989"/>
    </source>
</evidence>
<sequence>MRIFHVTADRLQELQALPSVLPTEGFLWIGAGRRQFEVHLAELQGALQRWVGAPLVDLHVSDLLNTQLPSQFGDTSWYDLMVIRRLAPGSGSRELFLGAENGTLASSHQALDAIDTSPVGFAIFDRVLLSVHPTDCLVREHFASRLAQHAQESDLRGGARLPTSPAELMLRMVNHVVDNYLDLRRLLTRHFATLQTELLARRQRSVDWSLIVRSRDALHMLEDICEDQRSAIQEWIDALDEWPAALDATTRRERDLLRVRSRDVLEHIERVLTHVRRLEQSAEAGLQMHFALVGQRTNDIMRTLTVITALFLPMNLITGFFGMNFDGLPLIHSHTGVWIAAGMMGVIALVLGFFFWQRRLLGSTRG</sequence>